<dbReference type="InterPro" id="IPR023210">
    <property type="entry name" value="NADP_OxRdtase_dom"/>
</dbReference>
<feature type="site" description="Lowers pKa of active site Tyr" evidence="6">
    <location>
        <position position="64"/>
    </location>
</feature>
<dbReference type="SUPFAM" id="SSF51430">
    <property type="entry name" value="NAD(P)-linked oxidoreductase"/>
    <property type="match status" value="1"/>
</dbReference>
<dbReference type="PANTHER" id="PTHR11732">
    <property type="entry name" value="ALDO/KETO REDUCTASE"/>
    <property type="match status" value="1"/>
</dbReference>
<dbReference type="InterPro" id="IPR020471">
    <property type="entry name" value="AKR"/>
</dbReference>
<dbReference type="FunFam" id="3.20.20.100:FF:000006">
    <property type="entry name" value="Aldo-keto reductase family 1 member A1"/>
    <property type="match status" value="1"/>
</dbReference>
<dbReference type="PROSITE" id="PS00798">
    <property type="entry name" value="ALDOKETO_REDUCTASE_1"/>
    <property type="match status" value="1"/>
</dbReference>
<name>A0A2G8L8K6_STIJA</name>
<evidence type="ECO:0000256" key="2">
    <source>
        <dbReference type="ARBA" id="ARBA00022857"/>
    </source>
</evidence>
<dbReference type="AlphaFoldDB" id="A0A2G8L8K6"/>
<dbReference type="STRING" id="307972.A0A2G8L8K6"/>
<dbReference type="GO" id="GO:0016491">
    <property type="term" value="F:oxidoreductase activity"/>
    <property type="evidence" value="ECO:0007669"/>
    <property type="project" value="UniProtKB-KW"/>
</dbReference>
<keyword evidence="9" id="KW-1185">Reference proteome</keyword>
<comment type="similarity">
    <text evidence="1">Belongs to the aldo/keto reductase family.</text>
</comment>
<proteinExistence type="inferred from homology"/>
<feature type="active site" description="Proton donor" evidence="4">
    <location>
        <position position="35"/>
    </location>
</feature>
<comment type="caution">
    <text evidence="8">The sequence shown here is derived from an EMBL/GenBank/DDBJ whole genome shotgun (WGS) entry which is preliminary data.</text>
</comment>
<protein>
    <recommendedName>
        <fullName evidence="7">NADP-dependent oxidoreductase domain-containing protein</fullName>
    </recommendedName>
</protein>
<evidence type="ECO:0000313" key="9">
    <source>
        <dbReference type="Proteomes" id="UP000230750"/>
    </source>
</evidence>
<sequence length="298" mass="33678">MFLSNGSISKPGEVTAAVKTAIDCGYRHLDCARAYQNEDEVGAGIKAKVDDGTIKREDLFVTSKLWCTHHHPDDVERACKQTLDSLGLEYLDLFLIHWPMAYKRGDVLFPKDADGNWQFDDTPQVETWKAMEKLVEKGLCKDIGLSNSNKKQVQDILDACKIKPATLQIELHPLLIQEDMVQFCKENGVTVTAYSPLGSPDRPWIKDDDPRLMEDPTVVEIAKKKGKSPAQILIRFALDRGNICIPKSVTPSRIQANFETLNFKLTSQEMEQLKGLNKDYRGCALEWIAHPHHPFFPI</sequence>
<evidence type="ECO:0000256" key="5">
    <source>
        <dbReference type="PIRSR" id="PIRSR000097-2"/>
    </source>
</evidence>
<gene>
    <name evidence="8" type="ORF">BSL78_06502</name>
</gene>
<evidence type="ECO:0000256" key="4">
    <source>
        <dbReference type="PIRSR" id="PIRSR000097-1"/>
    </source>
</evidence>
<dbReference type="Proteomes" id="UP000230750">
    <property type="component" value="Unassembled WGS sequence"/>
</dbReference>
<evidence type="ECO:0000256" key="3">
    <source>
        <dbReference type="ARBA" id="ARBA00023002"/>
    </source>
</evidence>
<organism evidence="8 9">
    <name type="scientific">Stichopus japonicus</name>
    <name type="common">Sea cucumber</name>
    <dbReference type="NCBI Taxonomy" id="307972"/>
    <lineage>
        <taxon>Eukaryota</taxon>
        <taxon>Metazoa</taxon>
        <taxon>Echinodermata</taxon>
        <taxon>Eleutherozoa</taxon>
        <taxon>Echinozoa</taxon>
        <taxon>Holothuroidea</taxon>
        <taxon>Aspidochirotacea</taxon>
        <taxon>Aspidochirotida</taxon>
        <taxon>Stichopodidae</taxon>
        <taxon>Apostichopus</taxon>
    </lineage>
</organism>
<evidence type="ECO:0000256" key="6">
    <source>
        <dbReference type="PIRSR" id="PIRSR000097-3"/>
    </source>
</evidence>
<keyword evidence="3" id="KW-0560">Oxidoreductase</keyword>
<dbReference type="OrthoDB" id="416253at2759"/>
<evidence type="ECO:0000256" key="1">
    <source>
        <dbReference type="ARBA" id="ARBA00007905"/>
    </source>
</evidence>
<evidence type="ECO:0000313" key="8">
    <source>
        <dbReference type="EMBL" id="PIK56581.1"/>
    </source>
</evidence>
<dbReference type="Pfam" id="PF00248">
    <property type="entry name" value="Aldo_ket_red"/>
    <property type="match status" value="1"/>
</dbReference>
<dbReference type="PRINTS" id="PR00069">
    <property type="entry name" value="ALDKETRDTASE"/>
</dbReference>
<accession>A0A2G8L8K6</accession>
<evidence type="ECO:0000259" key="7">
    <source>
        <dbReference type="Pfam" id="PF00248"/>
    </source>
</evidence>
<dbReference type="Gene3D" id="3.20.20.100">
    <property type="entry name" value="NADP-dependent oxidoreductase domain"/>
    <property type="match status" value="1"/>
</dbReference>
<feature type="binding site" evidence="5">
    <location>
        <position position="97"/>
    </location>
    <ligand>
        <name>substrate</name>
    </ligand>
</feature>
<feature type="domain" description="NADP-dependent oxidoreductase" evidence="7">
    <location>
        <begin position="11"/>
        <end position="277"/>
    </location>
</feature>
<dbReference type="EMBL" id="MRZV01000170">
    <property type="protein sequence ID" value="PIK56581.1"/>
    <property type="molecule type" value="Genomic_DNA"/>
</dbReference>
<dbReference type="PIRSF" id="PIRSF000097">
    <property type="entry name" value="AKR"/>
    <property type="match status" value="1"/>
</dbReference>
<keyword evidence="2" id="KW-0521">NADP</keyword>
<dbReference type="InterPro" id="IPR036812">
    <property type="entry name" value="NAD(P)_OxRdtase_dom_sf"/>
</dbReference>
<dbReference type="InterPro" id="IPR018170">
    <property type="entry name" value="Aldo/ket_reductase_CS"/>
</dbReference>
<reference evidence="8 9" key="1">
    <citation type="journal article" date="2017" name="PLoS Biol.">
        <title>The sea cucumber genome provides insights into morphological evolution and visceral regeneration.</title>
        <authorList>
            <person name="Zhang X."/>
            <person name="Sun L."/>
            <person name="Yuan J."/>
            <person name="Sun Y."/>
            <person name="Gao Y."/>
            <person name="Zhang L."/>
            <person name="Li S."/>
            <person name="Dai H."/>
            <person name="Hamel J.F."/>
            <person name="Liu C."/>
            <person name="Yu Y."/>
            <person name="Liu S."/>
            <person name="Lin W."/>
            <person name="Guo K."/>
            <person name="Jin S."/>
            <person name="Xu P."/>
            <person name="Storey K.B."/>
            <person name="Huan P."/>
            <person name="Zhang T."/>
            <person name="Zhou Y."/>
            <person name="Zhang J."/>
            <person name="Lin C."/>
            <person name="Li X."/>
            <person name="Xing L."/>
            <person name="Huo D."/>
            <person name="Sun M."/>
            <person name="Wang L."/>
            <person name="Mercier A."/>
            <person name="Li F."/>
            <person name="Yang H."/>
            <person name="Xiang J."/>
        </authorList>
    </citation>
    <scope>NUCLEOTIDE SEQUENCE [LARGE SCALE GENOMIC DNA]</scope>
    <source>
        <strain evidence="8">Shaxun</strain>
        <tissue evidence="8">Muscle</tissue>
    </source>
</reference>